<dbReference type="AlphaFoldDB" id="A0A0E9Q4J4"/>
<dbReference type="EMBL" id="GBXM01097135">
    <property type="protein sequence ID" value="JAH11442.1"/>
    <property type="molecule type" value="Transcribed_RNA"/>
</dbReference>
<reference evidence="1" key="1">
    <citation type="submission" date="2014-11" db="EMBL/GenBank/DDBJ databases">
        <authorList>
            <person name="Amaro Gonzalez C."/>
        </authorList>
    </citation>
    <scope>NUCLEOTIDE SEQUENCE</scope>
</reference>
<proteinExistence type="predicted"/>
<evidence type="ECO:0000313" key="1">
    <source>
        <dbReference type="EMBL" id="JAH11442.1"/>
    </source>
</evidence>
<reference evidence="1" key="2">
    <citation type="journal article" date="2015" name="Fish Shellfish Immunol.">
        <title>Early steps in the European eel (Anguilla anguilla)-Vibrio vulnificus interaction in the gills: Role of the RtxA13 toxin.</title>
        <authorList>
            <person name="Callol A."/>
            <person name="Pajuelo D."/>
            <person name="Ebbesson L."/>
            <person name="Teles M."/>
            <person name="MacKenzie S."/>
            <person name="Amaro C."/>
        </authorList>
    </citation>
    <scope>NUCLEOTIDE SEQUENCE</scope>
</reference>
<accession>A0A0E9Q4J4</accession>
<sequence length="39" mass="4342">MLHTAAFADRFIQCGQNPLVQRYSNLPLEVSSAAGFKFL</sequence>
<organism evidence="1">
    <name type="scientific">Anguilla anguilla</name>
    <name type="common">European freshwater eel</name>
    <name type="synonym">Muraena anguilla</name>
    <dbReference type="NCBI Taxonomy" id="7936"/>
    <lineage>
        <taxon>Eukaryota</taxon>
        <taxon>Metazoa</taxon>
        <taxon>Chordata</taxon>
        <taxon>Craniata</taxon>
        <taxon>Vertebrata</taxon>
        <taxon>Euteleostomi</taxon>
        <taxon>Actinopterygii</taxon>
        <taxon>Neopterygii</taxon>
        <taxon>Teleostei</taxon>
        <taxon>Anguilliformes</taxon>
        <taxon>Anguillidae</taxon>
        <taxon>Anguilla</taxon>
    </lineage>
</organism>
<protein>
    <submittedName>
        <fullName evidence="1">Uncharacterized protein</fullName>
    </submittedName>
</protein>
<name>A0A0E9Q4J4_ANGAN</name>